<feature type="chain" id="PRO_5039278343" description="Transglutaminase-like domain-containing protein" evidence="1">
    <location>
        <begin position="25"/>
        <end position="349"/>
    </location>
</feature>
<dbReference type="InterPro" id="IPR052557">
    <property type="entry name" value="CAP/Cytokinesis_protein"/>
</dbReference>
<dbReference type="InterPro" id="IPR038765">
    <property type="entry name" value="Papain-like_cys_pep_sf"/>
</dbReference>
<dbReference type="Proteomes" id="UP000886887">
    <property type="component" value="Unassembled WGS sequence"/>
</dbReference>
<evidence type="ECO:0000313" key="4">
    <source>
        <dbReference type="Proteomes" id="UP000886887"/>
    </source>
</evidence>
<gene>
    <name evidence="3" type="ORF">IAB73_01130</name>
</gene>
<evidence type="ECO:0000259" key="2">
    <source>
        <dbReference type="SMART" id="SM00460"/>
    </source>
</evidence>
<evidence type="ECO:0000313" key="3">
    <source>
        <dbReference type="EMBL" id="HIQ70804.1"/>
    </source>
</evidence>
<keyword evidence="1" id="KW-0732">Signal</keyword>
<evidence type="ECO:0000256" key="1">
    <source>
        <dbReference type="SAM" id="SignalP"/>
    </source>
</evidence>
<dbReference type="PANTHER" id="PTHR46333:SF2">
    <property type="entry name" value="CYTOKINESIS PROTEIN 3"/>
    <property type="match status" value="1"/>
</dbReference>
<sequence length="349" mass="38509">MMRKTMAGALLLALLCGCFVSAPAEEAALETTEQYLAALIEAGTSAEWGQYTSFEVHVTDGLLAELSADGDALLHQLELMAGLVEVHYNSSGTRIRYRNSVFGDALYAEDIPGLMDALNQGPFELERDIYVVCSDALYAQLTGDLWQDLRQICNDCCGMVDVRYATAGLLPVVRFTPTKYYASFRMIEALRTGDLSALSAQEQEALQVAQEWAAQIVPGDAESVMRQIHDLICERVTYDAEMTLDARHSCVGALLHGRCVCDGYADTFMLLGTMCGLDVRMQIGATPTGEELMAETGNHAWNMVRVDGEWRMVDVTWDDGSASHDYFNLSRSAAPDSHIWTWGPEGWER</sequence>
<feature type="signal peptide" evidence="1">
    <location>
        <begin position="1"/>
        <end position="24"/>
    </location>
</feature>
<comment type="caution">
    <text evidence="3">The sequence shown here is derived from an EMBL/GenBank/DDBJ whole genome shotgun (WGS) entry which is preliminary data.</text>
</comment>
<feature type="domain" description="Transglutaminase-like" evidence="2">
    <location>
        <begin position="253"/>
        <end position="317"/>
    </location>
</feature>
<dbReference type="SUPFAM" id="SSF54001">
    <property type="entry name" value="Cysteine proteinases"/>
    <property type="match status" value="1"/>
</dbReference>
<dbReference type="PROSITE" id="PS51257">
    <property type="entry name" value="PROKAR_LIPOPROTEIN"/>
    <property type="match status" value="1"/>
</dbReference>
<reference evidence="3" key="1">
    <citation type="submission" date="2020-10" db="EMBL/GenBank/DDBJ databases">
        <authorList>
            <person name="Gilroy R."/>
        </authorList>
    </citation>
    <scope>NUCLEOTIDE SEQUENCE</scope>
    <source>
        <strain evidence="3">ChiSxjej2B14-6234</strain>
    </source>
</reference>
<protein>
    <recommendedName>
        <fullName evidence="2">Transglutaminase-like domain-containing protein</fullName>
    </recommendedName>
</protein>
<dbReference type="InterPro" id="IPR002931">
    <property type="entry name" value="Transglutaminase-like"/>
</dbReference>
<reference evidence="3" key="2">
    <citation type="journal article" date="2021" name="PeerJ">
        <title>Extensive microbial diversity within the chicken gut microbiome revealed by metagenomics and culture.</title>
        <authorList>
            <person name="Gilroy R."/>
            <person name="Ravi A."/>
            <person name="Getino M."/>
            <person name="Pursley I."/>
            <person name="Horton D.L."/>
            <person name="Alikhan N.F."/>
            <person name="Baker D."/>
            <person name="Gharbi K."/>
            <person name="Hall N."/>
            <person name="Watson M."/>
            <person name="Adriaenssens E.M."/>
            <person name="Foster-Nyarko E."/>
            <person name="Jarju S."/>
            <person name="Secka A."/>
            <person name="Antonio M."/>
            <person name="Oren A."/>
            <person name="Chaudhuri R.R."/>
            <person name="La Ragione R."/>
            <person name="Hildebrand F."/>
            <person name="Pallen M.J."/>
        </authorList>
    </citation>
    <scope>NUCLEOTIDE SEQUENCE</scope>
    <source>
        <strain evidence="3">ChiSxjej2B14-6234</strain>
    </source>
</reference>
<dbReference type="Pfam" id="PF01841">
    <property type="entry name" value="Transglut_core"/>
    <property type="match status" value="1"/>
</dbReference>
<dbReference type="GO" id="GO:0005737">
    <property type="term" value="C:cytoplasm"/>
    <property type="evidence" value="ECO:0007669"/>
    <property type="project" value="TreeGrafter"/>
</dbReference>
<dbReference type="EMBL" id="DVFJ01000004">
    <property type="protein sequence ID" value="HIQ70804.1"/>
    <property type="molecule type" value="Genomic_DNA"/>
</dbReference>
<proteinExistence type="predicted"/>
<dbReference type="PANTHER" id="PTHR46333">
    <property type="entry name" value="CYTOKINESIS PROTEIN 3"/>
    <property type="match status" value="1"/>
</dbReference>
<dbReference type="Gene3D" id="3.10.620.30">
    <property type="match status" value="1"/>
</dbReference>
<name>A0A9D1CQU1_9FIRM</name>
<organism evidence="3 4">
    <name type="scientific">Candidatus Onthenecus intestinigallinarum</name>
    <dbReference type="NCBI Taxonomy" id="2840875"/>
    <lineage>
        <taxon>Bacteria</taxon>
        <taxon>Bacillati</taxon>
        <taxon>Bacillota</taxon>
        <taxon>Clostridia</taxon>
        <taxon>Eubacteriales</taxon>
        <taxon>Candidatus Onthenecus</taxon>
    </lineage>
</organism>
<dbReference type="SMART" id="SM00460">
    <property type="entry name" value="TGc"/>
    <property type="match status" value="1"/>
</dbReference>
<dbReference type="AlphaFoldDB" id="A0A9D1CQU1"/>
<accession>A0A9D1CQU1</accession>